<evidence type="ECO:0000313" key="1">
    <source>
        <dbReference type="EMBL" id="MBO8441996.1"/>
    </source>
</evidence>
<proteinExistence type="predicted"/>
<accession>A0A9D9E6C3</accession>
<reference evidence="1" key="2">
    <citation type="journal article" date="2021" name="PeerJ">
        <title>Extensive microbial diversity within the chicken gut microbiome revealed by metagenomics and culture.</title>
        <authorList>
            <person name="Gilroy R."/>
            <person name="Ravi A."/>
            <person name="Getino M."/>
            <person name="Pursley I."/>
            <person name="Horton D.L."/>
            <person name="Alikhan N.F."/>
            <person name="Baker D."/>
            <person name="Gharbi K."/>
            <person name="Hall N."/>
            <person name="Watson M."/>
            <person name="Adriaenssens E.M."/>
            <person name="Foster-Nyarko E."/>
            <person name="Jarju S."/>
            <person name="Secka A."/>
            <person name="Antonio M."/>
            <person name="Oren A."/>
            <person name="Chaudhuri R.R."/>
            <person name="La Ragione R."/>
            <person name="Hildebrand F."/>
            <person name="Pallen M.J."/>
        </authorList>
    </citation>
    <scope>NUCLEOTIDE SEQUENCE</scope>
    <source>
        <strain evidence="1">C6-149</strain>
    </source>
</reference>
<dbReference type="Proteomes" id="UP000823614">
    <property type="component" value="Unassembled WGS sequence"/>
</dbReference>
<evidence type="ECO:0000313" key="2">
    <source>
        <dbReference type="Proteomes" id="UP000823614"/>
    </source>
</evidence>
<gene>
    <name evidence="1" type="ORF">IAA89_06155</name>
</gene>
<reference evidence="1" key="1">
    <citation type="submission" date="2020-10" db="EMBL/GenBank/DDBJ databases">
        <authorList>
            <person name="Gilroy R."/>
        </authorList>
    </citation>
    <scope>NUCLEOTIDE SEQUENCE</scope>
    <source>
        <strain evidence="1">C6-149</strain>
    </source>
</reference>
<sequence>MLKGFSNVYVNIAKFLNNCTELIVKDVKPRYKYDDSGKRTNTIEGTTITVVVMGEVEDVPVSNFMESFTVNVMDDNDFKVAPKQQIKITKVAEVSLYGKFHNQLSIKTIHDGIQIVK</sequence>
<protein>
    <submittedName>
        <fullName evidence="1">Uncharacterized protein</fullName>
    </submittedName>
</protein>
<organism evidence="1 2">
    <name type="scientific">Candidatus Gallilactobacillus intestinavium</name>
    <dbReference type="NCBI Taxonomy" id="2840838"/>
    <lineage>
        <taxon>Bacteria</taxon>
        <taxon>Bacillati</taxon>
        <taxon>Bacillota</taxon>
        <taxon>Bacilli</taxon>
        <taxon>Lactobacillales</taxon>
        <taxon>Lactobacillaceae</taxon>
        <taxon>Lactobacillaceae incertae sedis</taxon>
        <taxon>Candidatus Gallilactobacillus</taxon>
    </lineage>
</organism>
<comment type="caution">
    <text evidence="1">The sequence shown here is derived from an EMBL/GenBank/DDBJ whole genome shotgun (WGS) entry which is preliminary data.</text>
</comment>
<name>A0A9D9E6C3_9LACO</name>
<dbReference type="EMBL" id="JADIMP010000099">
    <property type="protein sequence ID" value="MBO8441996.1"/>
    <property type="molecule type" value="Genomic_DNA"/>
</dbReference>
<dbReference type="AlphaFoldDB" id="A0A9D9E6C3"/>